<proteinExistence type="predicted"/>
<organism evidence="1">
    <name type="scientific">Xenorhabdus bovienii str. Intermedium</name>
    <dbReference type="NCBI Taxonomy" id="1379677"/>
    <lineage>
        <taxon>Bacteria</taxon>
        <taxon>Pseudomonadati</taxon>
        <taxon>Pseudomonadota</taxon>
        <taxon>Gammaproteobacteria</taxon>
        <taxon>Enterobacterales</taxon>
        <taxon>Morganellaceae</taxon>
        <taxon>Xenorhabdus</taxon>
    </lineage>
</organism>
<name>A0A077QMN8_XENBV</name>
<comment type="caution">
    <text evidence="1">The sequence shown here is derived from an EMBL/GenBank/DDBJ whole genome shotgun (WGS) entry which is preliminary data.</text>
</comment>
<gene>
    <name evidence="1" type="ORF">XBI1_340035</name>
</gene>
<dbReference type="AlphaFoldDB" id="A0A077QMN8"/>
<evidence type="ECO:0000313" key="1">
    <source>
        <dbReference type="EMBL" id="CDH34593.1"/>
    </source>
</evidence>
<dbReference type="EMBL" id="CBTB010000240">
    <property type="protein sequence ID" value="CDH34593.1"/>
    <property type="molecule type" value="Genomic_DNA"/>
</dbReference>
<accession>A0A077QMN8</accession>
<dbReference type="HOGENOM" id="CLU_2995655_0_0_6"/>
<sequence>MLDKAENRLKKWAGLRIKELSGTEILRKIDEIASRARTAAENTFRWIMLRLSINAQI</sequence>
<reference evidence="1" key="1">
    <citation type="submission" date="2013-07" db="EMBL/GenBank/DDBJ databases">
        <title>Sub-species coevolution in mutualistic symbiosis.</title>
        <authorList>
            <person name="Murfin K."/>
            <person name="Klassen J."/>
            <person name="Lee M."/>
            <person name="Forst S."/>
            <person name="Stock P."/>
            <person name="Goodrich-Blair H."/>
        </authorList>
    </citation>
    <scope>NUCLEOTIDE SEQUENCE [LARGE SCALE GENOMIC DNA]</scope>
    <source>
        <strain evidence="1">Intermedium</strain>
    </source>
</reference>
<protein>
    <submittedName>
        <fullName evidence="1">Uncharacterized protein</fullName>
    </submittedName>
</protein>
<dbReference type="Proteomes" id="UP000028480">
    <property type="component" value="Unassembled WGS sequence"/>
</dbReference>